<dbReference type="GO" id="GO:0043138">
    <property type="term" value="F:3'-5' DNA helicase activity"/>
    <property type="evidence" value="ECO:0007669"/>
    <property type="project" value="UniProtKB-EC"/>
</dbReference>
<dbReference type="InterPro" id="IPR014017">
    <property type="entry name" value="DNA_helicase_UvrD-like_C"/>
</dbReference>
<name>A0A4R2RIB7_9FIRM</name>
<dbReference type="AlphaFoldDB" id="A0A4R2RIB7"/>
<dbReference type="EC" id="5.6.2.4" evidence="9"/>
<dbReference type="PANTHER" id="PTHR11070:SF2">
    <property type="entry name" value="ATP-DEPENDENT DNA HELICASE SRS2"/>
    <property type="match status" value="1"/>
</dbReference>
<dbReference type="Gene3D" id="3.40.50.300">
    <property type="entry name" value="P-loop containing nucleotide triphosphate hydrolases"/>
    <property type="match status" value="2"/>
</dbReference>
<dbReference type="GO" id="GO:0016887">
    <property type="term" value="F:ATP hydrolysis activity"/>
    <property type="evidence" value="ECO:0007669"/>
    <property type="project" value="RHEA"/>
</dbReference>
<keyword evidence="5 11" id="KW-0067">ATP-binding</keyword>
<evidence type="ECO:0000313" key="15">
    <source>
        <dbReference type="EMBL" id="TCP62438.1"/>
    </source>
</evidence>
<feature type="domain" description="UvrD-like helicase C-terminal" evidence="14">
    <location>
        <begin position="336"/>
        <end position="605"/>
    </location>
</feature>
<reference evidence="15 16" key="1">
    <citation type="submission" date="2019-03" db="EMBL/GenBank/DDBJ databases">
        <title>Genomic Encyclopedia of Type Strains, Phase IV (KMG-IV): sequencing the most valuable type-strain genomes for metagenomic binning, comparative biology and taxonomic classification.</title>
        <authorList>
            <person name="Goeker M."/>
        </authorList>
    </citation>
    <scope>NUCLEOTIDE SEQUENCE [LARGE SCALE GENOMIC DNA]</scope>
    <source>
        <strain evidence="15 16">DSM 11170</strain>
    </source>
</reference>
<dbReference type="GO" id="GO:0005524">
    <property type="term" value="F:ATP binding"/>
    <property type="evidence" value="ECO:0007669"/>
    <property type="project" value="UniProtKB-UniRule"/>
</dbReference>
<keyword evidence="4 11" id="KW-0347">Helicase</keyword>
<keyword evidence="16" id="KW-1185">Reference proteome</keyword>
<keyword evidence="3 11" id="KW-0378">Hydrolase</keyword>
<keyword evidence="7" id="KW-0413">Isomerase</keyword>
<dbReference type="PROSITE" id="PS51217">
    <property type="entry name" value="UVRD_HELICASE_CTER"/>
    <property type="match status" value="1"/>
</dbReference>
<evidence type="ECO:0000256" key="2">
    <source>
        <dbReference type="ARBA" id="ARBA00022741"/>
    </source>
</evidence>
<comment type="catalytic activity">
    <reaction evidence="8">
        <text>Couples ATP hydrolysis with the unwinding of duplex DNA by translocating in the 3'-5' direction.</text>
        <dbReference type="EC" id="5.6.2.4"/>
    </reaction>
</comment>
<comment type="catalytic activity">
    <reaction evidence="10">
        <text>ATP + H2O = ADP + phosphate + H(+)</text>
        <dbReference type="Rhea" id="RHEA:13065"/>
        <dbReference type="ChEBI" id="CHEBI:15377"/>
        <dbReference type="ChEBI" id="CHEBI:15378"/>
        <dbReference type="ChEBI" id="CHEBI:30616"/>
        <dbReference type="ChEBI" id="CHEBI:43474"/>
        <dbReference type="ChEBI" id="CHEBI:456216"/>
        <dbReference type="EC" id="5.6.2.4"/>
    </reaction>
</comment>
<dbReference type="Pfam" id="PF13361">
    <property type="entry name" value="UvrD_C"/>
    <property type="match status" value="2"/>
</dbReference>
<comment type="caution">
    <text evidence="15">The sequence shown here is derived from an EMBL/GenBank/DDBJ whole genome shotgun (WGS) entry which is preliminary data.</text>
</comment>
<evidence type="ECO:0000256" key="4">
    <source>
        <dbReference type="ARBA" id="ARBA00022806"/>
    </source>
</evidence>
<evidence type="ECO:0000256" key="5">
    <source>
        <dbReference type="ARBA" id="ARBA00022840"/>
    </source>
</evidence>
<dbReference type="GO" id="GO:0033202">
    <property type="term" value="C:DNA helicase complex"/>
    <property type="evidence" value="ECO:0007669"/>
    <property type="project" value="TreeGrafter"/>
</dbReference>
<proteinExistence type="inferred from homology"/>
<feature type="domain" description="UvrD-like helicase ATP-binding" evidence="13">
    <location>
        <begin position="60"/>
        <end position="335"/>
    </location>
</feature>
<protein>
    <recommendedName>
        <fullName evidence="9">DNA 3'-5' helicase</fullName>
        <ecNumber evidence="9">5.6.2.4</ecNumber>
    </recommendedName>
</protein>
<gene>
    <name evidence="15" type="ORF">EDD73_1228</name>
</gene>
<comment type="similarity">
    <text evidence="1">Belongs to the helicase family. UvrD subfamily.</text>
</comment>
<evidence type="ECO:0000256" key="11">
    <source>
        <dbReference type="PROSITE-ProRule" id="PRU00560"/>
    </source>
</evidence>
<dbReference type="Gene3D" id="1.10.10.160">
    <property type="match status" value="1"/>
</dbReference>
<feature type="region of interest" description="Disordered" evidence="12">
    <location>
        <begin position="1"/>
        <end position="21"/>
    </location>
</feature>
<dbReference type="InterPro" id="IPR027417">
    <property type="entry name" value="P-loop_NTPase"/>
</dbReference>
<dbReference type="InterPro" id="IPR000212">
    <property type="entry name" value="DNA_helicase_UvrD/REP"/>
</dbReference>
<dbReference type="RefSeq" id="WP_165876472.1">
    <property type="nucleotide sequence ID" value="NZ_JAOQNU010000021.1"/>
</dbReference>
<dbReference type="Gene3D" id="1.10.486.10">
    <property type="entry name" value="PCRA, domain 4"/>
    <property type="match status" value="1"/>
</dbReference>
<dbReference type="InterPro" id="IPR013986">
    <property type="entry name" value="DExx_box_DNA_helicase_dom_sf"/>
</dbReference>
<sequence length="700" mass="79490">MRSTETMKRTETIHPSPPPLMLEKLVAPEAPLAETLTSRQLVPDSDPDGAYFRALEQAGMHLNRHQIAAVRHGKGPLLLLAGAGTGKTTTVVARVGYLLWQGVPAKRILLLTFTRKAAEEMQSRIARIPGIAPALARGVVAGTYHSIFLRLLQSRGYNQRILSSDAFRETIIKRILRQMKLQDSYPAETLLALFGYYKNNLMTYQDYGGQGQEELDQEIRTIWMAYEQFKTENHYIDFDDMMIEMRQLLLRDAALLQTLRDRFDFIFVDEYQDTTPTQDSIVKMIATPKNNLCVVGDDQQSIYGFRGAAASIIQDFAKEFPRAALIPLTINYRSTSQIVGLTDKVILHNRSRIAKVMEATVQGKRPPLFLRPRDSEDEAEQLIAIMARGVRELNYRWAHFVILYRTTAYCRAMLEKLTERHIPFVYHGGQESFYEQRTVKPVLDYLRLALRSDDLAAVEGILPSLYLNREDTMRYLEAQMAACPAMAPLGLLLTLPGLKEFQVKQIKERIDLIGRLAALTPRAAIRLVRQQYDKYMEADQRSTLTVHREAIREALDELETAAQKHRTVAAFLAFVEQMIAESKGRERQAEDGDAVQLMSIHKAKGLEFHTVFVIGLIEGVIPHSAALGADQCSDRISKTAGKSKVREAIEEECRICYVALTRAKRQLFISAPEMYRGKDTKVSRFVEDMIKRGGKKGRRY</sequence>
<evidence type="ECO:0000313" key="16">
    <source>
        <dbReference type="Proteomes" id="UP000294813"/>
    </source>
</evidence>
<evidence type="ECO:0000256" key="1">
    <source>
        <dbReference type="ARBA" id="ARBA00009922"/>
    </source>
</evidence>
<accession>A0A4R2RIB7</accession>
<evidence type="ECO:0000256" key="6">
    <source>
        <dbReference type="ARBA" id="ARBA00023125"/>
    </source>
</evidence>
<evidence type="ECO:0000256" key="7">
    <source>
        <dbReference type="ARBA" id="ARBA00023235"/>
    </source>
</evidence>
<evidence type="ECO:0000259" key="14">
    <source>
        <dbReference type="PROSITE" id="PS51217"/>
    </source>
</evidence>
<feature type="compositionally biased region" description="Basic and acidic residues" evidence="12">
    <location>
        <begin position="1"/>
        <end position="12"/>
    </location>
</feature>
<organism evidence="15 16">
    <name type="scientific">Heliophilum fasciatum</name>
    <dbReference type="NCBI Taxonomy" id="35700"/>
    <lineage>
        <taxon>Bacteria</taxon>
        <taxon>Bacillati</taxon>
        <taxon>Bacillota</taxon>
        <taxon>Clostridia</taxon>
        <taxon>Eubacteriales</taxon>
        <taxon>Heliobacteriaceae</taxon>
        <taxon>Heliophilum</taxon>
    </lineage>
</organism>
<dbReference type="EMBL" id="SLXT01000022">
    <property type="protein sequence ID" value="TCP62438.1"/>
    <property type="molecule type" value="Genomic_DNA"/>
</dbReference>
<dbReference type="SUPFAM" id="SSF52540">
    <property type="entry name" value="P-loop containing nucleoside triphosphate hydrolases"/>
    <property type="match status" value="1"/>
</dbReference>
<evidence type="ECO:0000256" key="12">
    <source>
        <dbReference type="SAM" id="MobiDB-lite"/>
    </source>
</evidence>
<dbReference type="InterPro" id="IPR014016">
    <property type="entry name" value="UvrD-like_ATP-bd"/>
</dbReference>
<keyword evidence="6" id="KW-0238">DNA-binding</keyword>
<keyword evidence="2 11" id="KW-0547">Nucleotide-binding</keyword>
<feature type="binding site" evidence="11">
    <location>
        <begin position="81"/>
        <end position="88"/>
    </location>
    <ligand>
        <name>ATP</name>
        <dbReference type="ChEBI" id="CHEBI:30616"/>
    </ligand>
</feature>
<dbReference type="CDD" id="cd17932">
    <property type="entry name" value="DEXQc_UvrD"/>
    <property type="match status" value="1"/>
</dbReference>
<dbReference type="PANTHER" id="PTHR11070">
    <property type="entry name" value="UVRD / RECB / PCRA DNA HELICASE FAMILY MEMBER"/>
    <property type="match status" value="1"/>
</dbReference>
<dbReference type="GO" id="GO:0003677">
    <property type="term" value="F:DNA binding"/>
    <property type="evidence" value="ECO:0007669"/>
    <property type="project" value="UniProtKB-KW"/>
</dbReference>
<evidence type="ECO:0000256" key="3">
    <source>
        <dbReference type="ARBA" id="ARBA00022801"/>
    </source>
</evidence>
<dbReference type="GO" id="GO:0000725">
    <property type="term" value="P:recombinational repair"/>
    <property type="evidence" value="ECO:0007669"/>
    <property type="project" value="TreeGrafter"/>
</dbReference>
<evidence type="ECO:0000256" key="8">
    <source>
        <dbReference type="ARBA" id="ARBA00034617"/>
    </source>
</evidence>
<dbReference type="PROSITE" id="PS51198">
    <property type="entry name" value="UVRD_HELICASE_ATP_BIND"/>
    <property type="match status" value="1"/>
</dbReference>
<dbReference type="GO" id="GO:0005829">
    <property type="term" value="C:cytosol"/>
    <property type="evidence" value="ECO:0007669"/>
    <property type="project" value="TreeGrafter"/>
</dbReference>
<evidence type="ECO:0000259" key="13">
    <source>
        <dbReference type="PROSITE" id="PS51198"/>
    </source>
</evidence>
<dbReference type="Pfam" id="PF00580">
    <property type="entry name" value="UvrD-helicase"/>
    <property type="match status" value="1"/>
</dbReference>
<evidence type="ECO:0000256" key="10">
    <source>
        <dbReference type="ARBA" id="ARBA00048988"/>
    </source>
</evidence>
<evidence type="ECO:0000256" key="9">
    <source>
        <dbReference type="ARBA" id="ARBA00034808"/>
    </source>
</evidence>
<dbReference type="Proteomes" id="UP000294813">
    <property type="component" value="Unassembled WGS sequence"/>
</dbReference>